<dbReference type="GeneID" id="38122039"/>
<evidence type="ECO:0000313" key="1">
    <source>
        <dbReference type="EMBL" id="RHZ44086.1"/>
    </source>
</evidence>
<dbReference type="OrthoDB" id="4505768at2759"/>
<dbReference type="AlphaFoldDB" id="A0A397G416"/>
<sequence length="182" mass="21173">MSEPQKVLRLAGSYYKLDHVSEEEFHNFISRDHAVKAAKIHERHGILHYQLEQAQTMVQQGFKVVTCQRFFPSRKGSHYIWVRCPNQQPKEQPRTAPAHHIWAAASELTNANPWLRMTGWPDYLKDVADKDMRDCMAAPKEDTMDATEQRVLVIWDIMEEVTQKAQKTVQQCGQAIRMEAVR</sequence>
<evidence type="ECO:0000313" key="2">
    <source>
        <dbReference type="Proteomes" id="UP000215305"/>
    </source>
</evidence>
<gene>
    <name evidence="1" type="ORF">CDV56_100065</name>
</gene>
<dbReference type="STRING" id="41047.A0A397G416"/>
<name>A0A397G416_ASPTH</name>
<dbReference type="RefSeq" id="XP_026610155.1">
    <property type="nucleotide sequence ID" value="XM_026753684.1"/>
</dbReference>
<feature type="non-terminal residue" evidence="1">
    <location>
        <position position="182"/>
    </location>
</feature>
<dbReference type="VEuPathDB" id="FungiDB:CDV56_100065"/>
<comment type="caution">
    <text evidence="1">The sequence shown here is derived from an EMBL/GenBank/DDBJ whole genome shotgun (WGS) entry which is preliminary data.</text>
</comment>
<reference evidence="1" key="1">
    <citation type="submission" date="2018-08" db="EMBL/GenBank/DDBJ databases">
        <title>Draft genome sequence of azole-resistant Aspergillus thermomutatus (Neosartorya pseudofischeri) strain HMR AF 39, isolated from a human nasal aspirate.</title>
        <authorList>
            <person name="Parent-Michaud M."/>
            <person name="Dufresne P.J."/>
            <person name="Fournier E."/>
            <person name="Martineau C."/>
            <person name="Moreira S."/>
            <person name="Perkins V."/>
            <person name="De Repentigny L."/>
            <person name="Dufresne S.F."/>
        </authorList>
    </citation>
    <scope>NUCLEOTIDE SEQUENCE [LARGE SCALE GENOMIC DNA]</scope>
    <source>
        <strain evidence="1">HMR AF 39</strain>
    </source>
</reference>
<proteinExistence type="predicted"/>
<organism evidence="1 2">
    <name type="scientific">Aspergillus thermomutatus</name>
    <name type="common">Neosartorya pseudofischeri</name>
    <dbReference type="NCBI Taxonomy" id="41047"/>
    <lineage>
        <taxon>Eukaryota</taxon>
        <taxon>Fungi</taxon>
        <taxon>Dikarya</taxon>
        <taxon>Ascomycota</taxon>
        <taxon>Pezizomycotina</taxon>
        <taxon>Eurotiomycetes</taxon>
        <taxon>Eurotiomycetidae</taxon>
        <taxon>Eurotiales</taxon>
        <taxon>Aspergillaceae</taxon>
        <taxon>Aspergillus</taxon>
        <taxon>Aspergillus subgen. Fumigati</taxon>
    </lineage>
</organism>
<dbReference type="EMBL" id="NKHU02000354">
    <property type="protein sequence ID" value="RHZ44086.1"/>
    <property type="molecule type" value="Genomic_DNA"/>
</dbReference>
<protein>
    <recommendedName>
        <fullName evidence="3">EthD domain-containing protein</fullName>
    </recommendedName>
</protein>
<keyword evidence="2" id="KW-1185">Reference proteome</keyword>
<dbReference type="Proteomes" id="UP000215305">
    <property type="component" value="Unassembled WGS sequence"/>
</dbReference>
<evidence type="ECO:0008006" key="3">
    <source>
        <dbReference type="Google" id="ProtNLM"/>
    </source>
</evidence>
<accession>A0A397G416</accession>